<name>A0A7W3TBN2_9ACTN</name>
<dbReference type="Proteomes" id="UP000538929">
    <property type="component" value="Unassembled WGS sequence"/>
</dbReference>
<organism evidence="2 3">
    <name type="scientific">Streptomyces alkaliphilus</name>
    <dbReference type="NCBI Taxonomy" id="1472722"/>
    <lineage>
        <taxon>Bacteria</taxon>
        <taxon>Bacillati</taxon>
        <taxon>Actinomycetota</taxon>
        <taxon>Actinomycetes</taxon>
        <taxon>Kitasatosporales</taxon>
        <taxon>Streptomycetaceae</taxon>
        <taxon>Streptomyces</taxon>
    </lineage>
</organism>
<evidence type="ECO:0000313" key="2">
    <source>
        <dbReference type="EMBL" id="MBB0243886.1"/>
    </source>
</evidence>
<dbReference type="EMBL" id="VKHT01000137">
    <property type="protein sequence ID" value="MBB0243886.1"/>
    <property type="molecule type" value="Genomic_DNA"/>
</dbReference>
<sequence>MTTNEKRPPVVEHRRTQKDQLDGGSETTVPRRVPARHLLANNPYGLTLPEVRAEIRRCCARGWQLWEIRRRFAPDREAS</sequence>
<evidence type="ECO:0000256" key="1">
    <source>
        <dbReference type="SAM" id="MobiDB-lite"/>
    </source>
</evidence>
<evidence type="ECO:0000313" key="3">
    <source>
        <dbReference type="Proteomes" id="UP000538929"/>
    </source>
</evidence>
<keyword evidence="3" id="KW-1185">Reference proteome</keyword>
<proteinExistence type="predicted"/>
<protein>
    <submittedName>
        <fullName evidence="2">Uncharacterized protein</fullName>
    </submittedName>
</protein>
<gene>
    <name evidence="2" type="ORF">FNQ90_07140</name>
</gene>
<comment type="caution">
    <text evidence="2">The sequence shown here is derived from an EMBL/GenBank/DDBJ whole genome shotgun (WGS) entry which is preliminary data.</text>
</comment>
<dbReference type="AlphaFoldDB" id="A0A7W3TBN2"/>
<accession>A0A7W3TBN2</accession>
<dbReference type="RefSeq" id="WP_182605525.1">
    <property type="nucleotide sequence ID" value="NZ_VKHT01000137.1"/>
</dbReference>
<reference evidence="3" key="1">
    <citation type="submission" date="2019-10" db="EMBL/GenBank/DDBJ databases">
        <title>Streptomyces sp. nov., a novel actinobacterium isolated from alkaline environment.</title>
        <authorList>
            <person name="Golinska P."/>
        </authorList>
    </citation>
    <scope>NUCLEOTIDE SEQUENCE [LARGE SCALE GENOMIC DNA]</scope>
    <source>
        <strain evidence="3">DSM 42118</strain>
    </source>
</reference>
<feature type="region of interest" description="Disordered" evidence="1">
    <location>
        <begin position="1"/>
        <end position="28"/>
    </location>
</feature>
<feature type="compositionally biased region" description="Basic and acidic residues" evidence="1">
    <location>
        <begin position="1"/>
        <end position="21"/>
    </location>
</feature>